<evidence type="ECO:0000256" key="3">
    <source>
        <dbReference type="ARBA" id="ARBA00022475"/>
    </source>
</evidence>
<dbReference type="InterPro" id="IPR000515">
    <property type="entry name" value="MetI-like"/>
</dbReference>
<comment type="caution">
    <text evidence="10">The sequence shown here is derived from an EMBL/GenBank/DDBJ whole genome shotgun (WGS) entry which is preliminary data.</text>
</comment>
<reference evidence="11" key="1">
    <citation type="journal article" date="2019" name="Int. J. Syst. Evol. Microbiol.">
        <title>The Global Catalogue of Microorganisms (GCM) 10K type strain sequencing project: providing services to taxonomists for standard genome sequencing and annotation.</title>
        <authorList>
            <consortium name="The Broad Institute Genomics Platform"/>
            <consortium name="The Broad Institute Genome Sequencing Center for Infectious Disease"/>
            <person name="Wu L."/>
            <person name="Ma J."/>
        </authorList>
    </citation>
    <scope>NUCLEOTIDE SEQUENCE [LARGE SCALE GENOMIC DNA]</scope>
    <source>
        <strain evidence="11">CGMCC 1.15772</strain>
    </source>
</reference>
<feature type="transmembrane region" description="Helical" evidence="8">
    <location>
        <begin position="96"/>
        <end position="126"/>
    </location>
</feature>
<feature type="domain" description="ABC transmembrane type-1" evidence="9">
    <location>
        <begin position="138"/>
        <end position="277"/>
    </location>
</feature>
<organism evidence="10 11">
    <name type="scientific">Deinococcus lacus</name>
    <dbReference type="NCBI Taxonomy" id="392561"/>
    <lineage>
        <taxon>Bacteria</taxon>
        <taxon>Thermotogati</taxon>
        <taxon>Deinococcota</taxon>
        <taxon>Deinococci</taxon>
        <taxon>Deinococcales</taxon>
        <taxon>Deinococcaceae</taxon>
        <taxon>Deinococcus</taxon>
    </lineage>
</organism>
<dbReference type="RefSeq" id="WP_380082552.1">
    <property type="nucleotide sequence ID" value="NZ_JBHSWD010000001.1"/>
</dbReference>
<comment type="similarity">
    <text evidence="8">Belongs to the binding-protein-dependent transport system permease family.</text>
</comment>
<evidence type="ECO:0000256" key="6">
    <source>
        <dbReference type="ARBA" id="ARBA00022989"/>
    </source>
</evidence>
<feature type="transmembrane region" description="Helical" evidence="8">
    <location>
        <begin position="256"/>
        <end position="276"/>
    </location>
</feature>
<evidence type="ECO:0000313" key="10">
    <source>
        <dbReference type="EMBL" id="MFC6591550.1"/>
    </source>
</evidence>
<keyword evidence="7 8" id="KW-0472">Membrane</keyword>
<feature type="transmembrane region" description="Helical" evidence="8">
    <location>
        <begin position="187"/>
        <end position="209"/>
    </location>
</feature>
<dbReference type="Proteomes" id="UP001596297">
    <property type="component" value="Unassembled WGS sequence"/>
</dbReference>
<dbReference type="PANTHER" id="PTHR43357">
    <property type="entry name" value="INNER MEMBRANE ABC TRANSPORTER PERMEASE PROTEIN YDCV"/>
    <property type="match status" value="1"/>
</dbReference>
<evidence type="ECO:0000256" key="7">
    <source>
        <dbReference type="ARBA" id="ARBA00023136"/>
    </source>
</evidence>
<keyword evidence="5 8" id="KW-0812">Transmembrane</keyword>
<proteinExistence type="inferred from homology"/>
<keyword evidence="6 8" id="KW-1133">Transmembrane helix</keyword>
<feature type="transmembrane region" description="Helical" evidence="8">
    <location>
        <begin position="52"/>
        <end position="75"/>
    </location>
</feature>
<evidence type="ECO:0000256" key="2">
    <source>
        <dbReference type="ARBA" id="ARBA00022448"/>
    </source>
</evidence>
<dbReference type="Gene3D" id="1.10.3720.10">
    <property type="entry name" value="MetI-like"/>
    <property type="match status" value="2"/>
</dbReference>
<keyword evidence="11" id="KW-1185">Reference proteome</keyword>
<dbReference type="InterPro" id="IPR035906">
    <property type="entry name" value="MetI-like_sf"/>
</dbReference>
<feature type="transmembrane region" description="Helical" evidence="8">
    <location>
        <begin position="138"/>
        <end position="166"/>
    </location>
</feature>
<dbReference type="Pfam" id="PF00528">
    <property type="entry name" value="BPD_transp_1"/>
    <property type="match status" value="1"/>
</dbReference>
<keyword evidence="4" id="KW-0997">Cell inner membrane</keyword>
<accession>A0ABW1YDC6</accession>
<evidence type="ECO:0000256" key="1">
    <source>
        <dbReference type="ARBA" id="ARBA00004429"/>
    </source>
</evidence>
<keyword evidence="3" id="KW-1003">Cell membrane</keyword>
<protein>
    <submittedName>
        <fullName evidence="10">ABC transporter permease</fullName>
    </submittedName>
</protein>
<keyword evidence="2 8" id="KW-0813">Transport</keyword>
<dbReference type="PROSITE" id="PS50928">
    <property type="entry name" value="ABC_TM1"/>
    <property type="match status" value="1"/>
</dbReference>
<evidence type="ECO:0000259" key="9">
    <source>
        <dbReference type="PROSITE" id="PS50928"/>
    </source>
</evidence>
<dbReference type="EMBL" id="JBHSWD010000001">
    <property type="protein sequence ID" value="MFC6591550.1"/>
    <property type="molecule type" value="Genomic_DNA"/>
</dbReference>
<sequence length="277" mass="29565">MTVPALRPGWLAGALLVLLHVLGDFAVVSLMRYPTFSAAIYQQYTAAYDTVYAAWLVLGLLALTGLCLWLEARLLRGVYLSRVSVGEGRVRPRHSLGAWAVPAWLLVLAVLALSLLIPIGSILYWLRLGWAALDPESVARALALAGGSAAATALLAALFAFVLAYIGTRYPGWLGRSLERVAYLGYATPPLALALALALAVLTVVPSLYQTWPLLVAAYTLHFMAEAVGPVRSALVRATPRHEEAARLLGAAPFAVLRRVTFPIAVPGLVVGGLLYS</sequence>
<evidence type="ECO:0000313" key="11">
    <source>
        <dbReference type="Proteomes" id="UP001596297"/>
    </source>
</evidence>
<gene>
    <name evidence="10" type="ORF">ACFP81_05660</name>
</gene>
<dbReference type="PANTHER" id="PTHR43357:SF3">
    <property type="entry name" value="FE(3+)-TRANSPORT SYSTEM PERMEASE PROTEIN FBPB 2"/>
    <property type="match status" value="1"/>
</dbReference>
<evidence type="ECO:0000256" key="4">
    <source>
        <dbReference type="ARBA" id="ARBA00022519"/>
    </source>
</evidence>
<comment type="subcellular location">
    <subcellularLocation>
        <location evidence="1">Cell inner membrane</location>
        <topology evidence="1">Multi-pass membrane protein</topology>
    </subcellularLocation>
    <subcellularLocation>
        <location evidence="8">Cell membrane</location>
        <topology evidence="8">Multi-pass membrane protein</topology>
    </subcellularLocation>
</comment>
<dbReference type="SUPFAM" id="SSF161098">
    <property type="entry name" value="MetI-like"/>
    <property type="match status" value="2"/>
</dbReference>
<evidence type="ECO:0000256" key="8">
    <source>
        <dbReference type="RuleBase" id="RU363032"/>
    </source>
</evidence>
<evidence type="ECO:0000256" key="5">
    <source>
        <dbReference type="ARBA" id="ARBA00022692"/>
    </source>
</evidence>
<name>A0ABW1YDC6_9DEIO</name>